<evidence type="ECO:0000313" key="2">
    <source>
        <dbReference type="Proteomes" id="UP000029646"/>
    </source>
</evidence>
<reference evidence="1 2" key="1">
    <citation type="journal article" date="2014" name="Genome Announc.">
        <title>Draft Genome Sequence of Marine Flavobacterium Jejuia pallidilutea Strain 11shimoA1 and Pigmentation Mutants.</title>
        <authorList>
            <person name="Takatani N."/>
            <person name="Nakanishi M."/>
            <person name="Meirelles P."/>
            <person name="Mino S."/>
            <person name="Suda W."/>
            <person name="Oshima K."/>
            <person name="Hattori M."/>
            <person name="Ohkuma M."/>
            <person name="Hosokawa M."/>
            <person name="Miyashita K."/>
            <person name="Thompson F.L."/>
            <person name="Niwa A."/>
            <person name="Sawabe T."/>
            <person name="Sawabe T."/>
        </authorList>
    </citation>
    <scope>NUCLEOTIDE SEQUENCE [LARGE SCALE GENOMIC DNA]</scope>
    <source>
        <strain evidence="2">JCM19302</strain>
    </source>
</reference>
<dbReference type="GO" id="GO:0006508">
    <property type="term" value="P:proteolysis"/>
    <property type="evidence" value="ECO:0007669"/>
    <property type="project" value="InterPro"/>
</dbReference>
<organism evidence="1 2">
    <name type="scientific">Jejuia pallidilutea</name>
    <dbReference type="NCBI Taxonomy" id="504487"/>
    <lineage>
        <taxon>Bacteria</taxon>
        <taxon>Pseudomonadati</taxon>
        <taxon>Bacteroidota</taxon>
        <taxon>Flavobacteriia</taxon>
        <taxon>Flavobacteriales</taxon>
        <taxon>Flavobacteriaceae</taxon>
        <taxon>Jejuia</taxon>
    </lineage>
</organism>
<comment type="caution">
    <text evidence="1">The sequence shown here is derived from an EMBL/GenBank/DDBJ whole genome shotgun (WGS) entry which is preliminary data.</text>
</comment>
<dbReference type="PROSITE" id="PS00141">
    <property type="entry name" value="ASP_PROTEASE"/>
    <property type="match status" value="1"/>
</dbReference>
<gene>
    <name evidence="1" type="ORF">JCM19302_2831</name>
</gene>
<dbReference type="EMBL" id="BBNS01000027">
    <property type="protein sequence ID" value="GAL72576.1"/>
    <property type="molecule type" value="Genomic_DNA"/>
</dbReference>
<evidence type="ECO:0000313" key="1">
    <source>
        <dbReference type="EMBL" id="GAL72576.1"/>
    </source>
</evidence>
<protein>
    <submittedName>
        <fullName evidence="1">Uncharacterized protein</fullName>
    </submittedName>
</protein>
<accession>A0A090W6M9</accession>
<dbReference type="AlphaFoldDB" id="A0A090W6M9"/>
<dbReference type="Proteomes" id="UP000029646">
    <property type="component" value="Unassembled WGS sequence"/>
</dbReference>
<sequence>MDKKGNFIIDTGSEALILNSVHFNAYYPFQKKTTNASGVNAVLDFSYENL</sequence>
<dbReference type="InterPro" id="IPR001969">
    <property type="entry name" value="Aspartic_peptidase_AS"/>
</dbReference>
<proteinExistence type="predicted"/>
<name>A0A090W6M9_9FLAO</name>
<dbReference type="GO" id="GO:0004190">
    <property type="term" value="F:aspartic-type endopeptidase activity"/>
    <property type="evidence" value="ECO:0007669"/>
    <property type="project" value="InterPro"/>
</dbReference>